<organism evidence="2 3">
    <name type="scientific">Xylaria grammica</name>
    <dbReference type="NCBI Taxonomy" id="363999"/>
    <lineage>
        <taxon>Eukaryota</taxon>
        <taxon>Fungi</taxon>
        <taxon>Dikarya</taxon>
        <taxon>Ascomycota</taxon>
        <taxon>Pezizomycotina</taxon>
        <taxon>Sordariomycetes</taxon>
        <taxon>Xylariomycetidae</taxon>
        <taxon>Xylariales</taxon>
        <taxon>Xylariaceae</taxon>
        <taxon>Xylaria</taxon>
    </lineage>
</organism>
<name>A0A439CTC0_9PEZI</name>
<dbReference type="AlphaFoldDB" id="A0A439CTC0"/>
<feature type="region of interest" description="Disordered" evidence="1">
    <location>
        <begin position="596"/>
        <end position="617"/>
    </location>
</feature>
<evidence type="ECO:0000256" key="1">
    <source>
        <dbReference type="SAM" id="MobiDB-lite"/>
    </source>
</evidence>
<comment type="caution">
    <text evidence="2">The sequence shown here is derived from an EMBL/GenBank/DDBJ whole genome shotgun (WGS) entry which is preliminary data.</text>
</comment>
<feature type="compositionally biased region" description="Gly residues" evidence="1">
    <location>
        <begin position="447"/>
        <end position="460"/>
    </location>
</feature>
<proteinExistence type="predicted"/>
<feature type="compositionally biased region" description="Low complexity" evidence="1">
    <location>
        <begin position="466"/>
        <end position="476"/>
    </location>
</feature>
<keyword evidence="3" id="KW-1185">Reference proteome</keyword>
<feature type="compositionally biased region" description="Acidic residues" evidence="1">
    <location>
        <begin position="343"/>
        <end position="354"/>
    </location>
</feature>
<gene>
    <name evidence="2" type="ORF">EKO27_g9703</name>
</gene>
<evidence type="ECO:0000313" key="3">
    <source>
        <dbReference type="Proteomes" id="UP000286045"/>
    </source>
</evidence>
<feature type="compositionally biased region" description="Basic and acidic residues" evidence="1">
    <location>
        <begin position="320"/>
        <end position="335"/>
    </location>
</feature>
<accession>A0A439CTC0</accession>
<sequence length="617" mass="67885">METRPLEELRQNDNYVFGEATRFAGFARGDHTKEKSDPATLLLKVRDLEYDFSSRNTDELLNVLRTAIGENTSNLSLLDFDRVRSELRNLWGNDSARILMTELNAYALKLESLIDKYDDRKERTRYQSWILRQMIDSLSYDYTKIYGDQRNTYRALLEFVKMNTSAQDALDDQKGNLGDVFTWFVEYINVFIEWYCMTLYDWIVAYMRESAATAIRPINIAYQNIANDIKLAMNQREQHGGITRHIYNRIVERTNALSGMVRNLTSFNYVDDDGQTRTYVINSRQYRKKYKAEANQHFPAIRSAPQLDPQSIATNVPPELDGRDSNTGGNDHESSDDNAGGNDSDEGGGMDSDDRDSLLEGDTRNDGDDDDGDAPGNAGPTGGGRNRGGRGGGPNRGGRGGGPNRGGRGGGPNRGGRGGGPNRGGRGGGGGTGGGAERGGGRRSSGQRGGSQGTGGGAERGGGRRSSGQRGGANRRMGLRGGDGGSEDLDEDHDQRVCMACPNLLEETVCTMCGGETFTLWPNKRSTRAREDDEVASPNKRLRTILNAQAVVDNLSDQLQNARIDLSTGRFHSTETISSDYPDSFKQTGPEFSGIQGHQRFQGYRRGSQGYPVYQRA</sequence>
<reference evidence="2 3" key="1">
    <citation type="submission" date="2018-12" db="EMBL/GenBank/DDBJ databases">
        <title>Draft genome sequence of Xylaria grammica IHI A82.</title>
        <authorList>
            <person name="Buettner E."/>
            <person name="Kellner H."/>
        </authorList>
    </citation>
    <scope>NUCLEOTIDE SEQUENCE [LARGE SCALE GENOMIC DNA]</scope>
    <source>
        <strain evidence="2 3">IHI A82</strain>
    </source>
</reference>
<dbReference type="EMBL" id="RYZI01000444">
    <property type="protein sequence ID" value="RWA05404.1"/>
    <property type="molecule type" value="Genomic_DNA"/>
</dbReference>
<dbReference type="STRING" id="363999.A0A439CTC0"/>
<feature type="region of interest" description="Disordered" evidence="1">
    <location>
        <begin position="300"/>
        <end position="490"/>
    </location>
</feature>
<feature type="compositionally biased region" description="Gly residues" evidence="1">
    <location>
        <begin position="379"/>
        <end position="438"/>
    </location>
</feature>
<evidence type="ECO:0000313" key="2">
    <source>
        <dbReference type="EMBL" id="RWA05404.1"/>
    </source>
</evidence>
<feature type="compositionally biased region" description="Basic and acidic residues" evidence="1">
    <location>
        <begin position="355"/>
        <end position="366"/>
    </location>
</feature>
<dbReference type="Proteomes" id="UP000286045">
    <property type="component" value="Unassembled WGS sequence"/>
</dbReference>
<protein>
    <submittedName>
        <fullName evidence="2">Uncharacterized protein</fullName>
    </submittedName>
</protein>